<feature type="compositionally biased region" description="Polar residues" evidence="2">
    <location>
        <begin position="1554"/>
        <end position="1568"/>
    </location>
</feature>
<dbReference type="SUPFAM" id="SSF50952">
    <property type="entry name" value="Soluble quinoprotein glucose dehydrogenase"/>
    <property type="match status" value="1"/>
</dbReference>
<evidence type="ECO:0000313" key="5">
    <source>
        <dbReference type="EMBL" id="WGI25845.1"/>
    </source>
</evidence>
<feature type="domain" description="CBM6" evidence="4">
    <location>
        <begin position="3177"/>
        <end position="3305"/>
    </location>
</feature>
<dbReference type="CDD" id="cd04080">
    <property type="entry name" value="CBM6_cellulase-like"/>
    <property type="match status" value="4"/>
</dbReference>
<feature type="domain" description="CBM6" evidence="4">
    <location>
        <begin position="3000"/>
        <end position="3166"/>
    </location>
</feature>
<feature type="domain" description="CBM6" evidence="4">
    <location>
        <begin position="1995"/>
        <end position="2125"/>
    </location>
</feature>
<reference evidence="5" key="1">
    <citation type="submission" date="2023-04" db="EMBL/GenBank/DDBJ databases">
        <title>Complete genome sequence of Halomonas alkaliantarctica MSP3 isolated from marine sediment, Jeju Island.</title>
        <authorList>
            <person name="Park S.-J."/>
        </authorList>
    </citation>
    <scope>NUCLEOTIDE SEQUENCE</scope>
    <source>
        <strain evidence="5">MSP3</strain>
    </source>
</reference>
<accession>A0ABY8LN35</accession>
<evidence type="ECO:0000259" key="3">
    <source>
        <dbReference type="PROSITE" id="PS50268"/>
    </source>
</evidence>
<feature type="domain" description="Cadherin" evidence="3">
    <location>
        <begin position="923"/>
        <end position="1086"/>
    </location>
</feature>
<feature type="compositionally biased region" description="Polar residues" evidence="2">
    <location>
        <begin position="379"/>
        <end position="395"/>
    </location>
</feature>
<dbReference type="CDD" id="cd11304">
    <property type="entry name" value="Cadherin_repeat"/>
    <property type="match status" value="2"/>
</dbReference>
<dbReference type="Gene3D" id="2.60.120.260">
    <property type="entry name" value="Galactose-binding domain-like"/>
    <property type="match status" value="13"/>
</dbReference>
<dbReference type="Pfam" id="PF16990">
    <property type="entry name" value="CBM_35"/>
    <property type="match status" value="2"/>
</dbReference>
<name>A0ABY8LN35_9GAMM</name>
<protein>
    <submittedName>
        <fullName evidence="5">Carbohydrate-binding protein</fullName>
    </submittedName>
</protein>
<dbReference type="SMART" id="SM00736">
    <property type="entry name" value="CADG"/>
    <property type="match status" value="3"/>
</dbReference>
<feature type="domain" description="CBM6" evidence="4">
    <location>
        <begin position="4588"/>
        <end position="4733"/>
    </location>
</feature>
<dbReference type="InterPro" id="IPR015919">
    <property type="entry name" value="Cadherin-like_sf"/>
</dbReference>
<proteinExistence type="predicted"/>
<feature type="domain" description="CBM6" evidence="4">
    <location>
        <begin position="99"/>
        <end position="251"/>
    </location>
</feature>
<dbReference type="SMART" id="SM00112">
    <property type="entry name" value="CA"/>
    <property type="match status" value="2"/>
</dbReference>
<evidence type="ECO:0000259" key="4">
    <source>
        <dbReference type="PROSITE" id="PS51175"/>
    </source>
</evidence>
<organism evidence="5 6">
    <name type="scientific">Halomonas alkaliantarctica</name>
    <dbReference type="NCBI Taxonomy" id="232346"/>
    <lineage>
        <taxon>Bacteria</taxon>
        <taxon>Pseudomonadati</taxon>
        <taxon>Pseudomonadota</taxon>
        <taxon>Gammaproteobacteria</taxon>
        <taxon>Oceanospirillales</taxon>
        <taxon>Halomonadaceae</taxon>
        <taxon>Halomonas</taxon>
    </lineage>
</organism>
<feature type="region of interest" description="Disordered" evidence="2">
    <location>
        <begin position="1554"/>
        <end position="1579"/>
    </location>
</feature>
<feature type="domain" description="CBM6" evidence="4">
    <location>
        <begin position="4324"/>
        <end position="4468"/>
    </location>
</feature>
<dbReference type="Gene3D" id="2.60.40.10">
    <property type="entry name" value="Immunoglobulins"/>
    <property type="match status" value="6"/>
</dbReference>
<feature type="domain" description="CBM6" evidence="4">
    <location>
        <begin position="4760"/>
        <end position="4896"/>
    </location>
</feature>
<dbReference type="InterPro" id="IPR013783">
    <property type="entry name" value="Ig-like_fold"/>
</dbReference>
<feature type="domain" description="CBM6" evidence="4">
    <location>
        <begin position="258"/>
        <end position="434"/>
    </location>
</feature>
<evidence type="ECO:0000256" key="2">
    <source>
        <dbReference type="SAM" id="MobiDB-lite"/>
    </source>
</evidence>
<keyword evidence="6" id="KW-1185">Reference proteome</keyword>
<dbReference type="Gene3D" id="2.60.40.60">
    <property type="entry name" value="Cadherins"/>
    <property type="match status" value="2"/>
</dbReference>
<dbReference type="InterPro" id="IPR006644">
    <property type="entry name" value="Cadg"/>
</dbReference>
<dbReference type="InterPro" id="IPR006584">
    <property type="entry name" value="Cellulose-bd_IV"/>
</dbReference>
<dbReference type="RefSeq" id="WP_280105518.1">
    <property type="nucleotide sequence ID" value="NZ_CP122961.1"/>
</dbReference>
<dbReference type="SMART" id="SM00606">
    <property type="entry name" value="CBD_IV"/>
    <property type="match status" value="5"/>
</dbReference>
<dbReference type="InterPro" id="IPR008979">
    <property type="entry name" value="Galactose-bd-like_sf"/>
</dbReference>
<dbReference type="Gene3D" id="2.120.10.30">
    <property type="entry name" value="TolB, C-terminal domain"/>
    <property type="match status" value="1"/>
</dbReference>
<evidence type="ECO:0000256" key="1">
    <source>
        <dbReference type="ARBA" id="ARBA00022729"/>
    </source>
</evidence>
<dbReference type="InterPro" id="IPR005084">
    <property type="entry name" value="CBM6"/>
</dbReference>
<dbReference type="Pfam" id="PF17963">
    <property type="entry name" value="Big_9"/>
    <property type="match status" value="1"/>
</dbReference>
<evidence type="ECO:0000313" key="6">
    <source>
        <dbReference type="Proteomes" id="UP001179830"/>
    </source>
</evidence>
<feature type="domain" description="CBM6" evidence="4">
    <location>
        <begin position="1564"/>
        <end position="1695"/>
    </location>
</feature>
<dbReference type="InterPro" id="IPR011042">
    <property type="entry name" value="6-blade_b-propeller_TolB-like"/>
</dbReference>
<feature type="compositionally biased region" description="Basic and acidic residues" evidence="2">
    <location>
        <begin position="2720"/>
        <end position="2731"/>
    </location>
</feature>
<dbReference type="Proteomes" id="UP001179830">
    <property type="component" value="Chromosome"/>
</dbReference>
<dbReference type="Pfam" id="PF03422">
    <property type="entry name" value="CBM_6"/>
    <property type="match status" value="6"/>
</dbReference>
<dbReference type="InterPro" id="IPR011047">
    <property type="entry name" value="Quinoprotein_ADH-like_sf"/>
</dbReference>
<dbReference type="PROSITE" id="PS51175">
    <property type="entry name" value="CBM6"/>
    <property type="match status" value="12"/>
</dbReference>
<feature type="region of interest" description="Disordered" evidence="2">
    <location>
        <begin position="2707"/>
        <end position="2731"/>
    </location>
</feature>
<keyword evidence="1" id="KW-0732">Signal</keyword>
<feature type="domain" description="CBM6" evidence="4">
    <location>
        <begin position="454"/>
        <end position="602"/>
    </location>
</feature>
<dbReference type="SUPFAM" id="SSF49313">
    <property type="entry name" value="Cadherin-like"/>
    <property type="match status" value="4"/>
</dbReference>
<sequence>MAWEDARNEISVFESFERPFVFENLPTPPLGRLKMRLEAMDEFGKVLPNSEMNIDLDVIPESELAETTSSEPEDAALTTLVADEGFMAQAIAADTFTSIRIQAEAGDAGDGTSAVLSGTGINVVNDPVSQPNAADADGQAYVDYGDGINGGETLTFTFSVAEAGEYELALGYALSQNDDGTDRNRPLRLDVNGELVDRIFDLPSTTLTGTSTDFSDFGERTIRVQLQADENTVSFTSNGASGPNVDYLEVRAPDPDVYVVQGEDMVVSPASDVASGATNRVVTVDNIADFTTGNETFRVGAEGASYLDWAAGNANAYGEFSLDVATAGTYNVTVTYATSSARPLDLSLVDDGTPTQIGTFNFTPTAEPNYYPDDVSDVPTANQPAGPTGGNPTRQTEWEGWSTETIEISLAAGSNTLRLGGASNGPNIDKIEVALLAADPVDPVDPTTPVIDAIVVQAEDAELGAGNDPGTLVRDAQNPENGASFQGLRPDYSGTGYVDYGSVPGDSLTFTVNVAEAGSYDVNFRYASSGDRPMALAVNGAALPQQAFVSTDPNPTNEAPEGFDVWAYQSLTTELVAGDNTIVLSIPDGAGSGPNLDRLEITTAGTGPVGDVEADADETPLVFSAGNSVINGVIANEAGFSVTGLDDDIVFIGVTFDDGVTVEEVTPNTDGSFTLDLSGRDDGDLSATLIAMDAFGNRVEQTLGLTLDSTADEGDDLALEGPTTEIAPDDSASVVFGVAGIDADSTLEVSFDGGATRQSATSDGDSLSVDLTGQGPGDVTVTLIVTDAAGNEASVQDTVTLAAADGPVELNVTFDDTTISTYNETQDNPASGTGASVEDDGATLLLTDNVWKRAALPSDYTITGQTLLTLDVAISDAPVPEIVAIGFDADDNPFNGGNSVYQLGGTQTQGGFVDLRGRGVDNGDGTFRFTIDLSAHAGTTINSLVFVNDDDLGAKGSVSFSAVSLSEDDGADTNSAPRVVGGGIADLSLDEGSDIEVDLPFVDDDGDALSFSFDVTDGDGQPVTVGGLSVADQVLSGSLEGLAPGDYTVSVTADDGTATTSTDFMLTVENVNDAPVAEPVALEPYFGEVGEDFIQIPLAEFESLFSDPDGDSLTLSAEDLPAGLEVVDGVIQGIPSQGGTFDVVIRATDPAGLSVTQTLSFVIEGTQVGDTITIEAENFTDLDVANLIVTGNASASNEQLIRLTSNEPATISTDLAAGGVEPGWYVARLYVFDENDGEGSLTLTIGDTVLEARNTANDSLSSGVVLSDDFGTIVGSGPRGNAGQSGNRKEIVFETPFEVTAGDLASLELRGAGGELMRIDSMMFDRIEEPVNAPPTLEGLAADVSIDENSTVVANLAIDDADGDNLTVTLSGADAALFSFDETTGELAFINAPDAEFAADSDENGVYELTVTVSDGEDSVAQDTLITVADINESIVIGQTAYVIDENLTEIGAIPVVDEDGATTGLNVPVFAITGGVDAPLFTIDEATGVLSFTSARDFELAVDDDENGVYEVEVTVTDGDLTDVQTLEVTVNDVDEAPFTPLSLQIQDGTVTSFDNDANATDTTIRNADNPEDNDNLENGLRPDFSGTGYLDFGDTAGDNVTWQVEVAQAGQYDISVRYATNSDRPLDLVINGGTPVVLDMLATDPDGTGPIEGFDNWLFETVTVNLEAGTNSIELAIPEGATTGPNIDRIEITVGGSGPIPVDDSADVDGDLTLTAAADTLGPDQLTTALFNVTGDDDDIVAYEISFDGGATRTSVTPEANGDITVDLSDQSGSVTVTLIVTDAVGNEAQASDSVTIDDGSVVVEPITLQGEDASVTDVGGTAQGAVTRVVDAANPDDFGNFREGAVGDAYLDFGTDAGDQITFNIDAPAAGTYTATIRYANGAATPRPLDLTVNGNAQPQVPFANAPDDGVNDPWNEWLEQEVQVTLEEGANTFSLTIPTAANGGVANGPNIDQVVFSFDDGDTSPVPFSFEIQGEALVIEDSDNVGDTLDTQVRDASNPETNTATGPDGLWDGFSGTGYLDMGSDAGDAGSFDVVVDEAGTYTLTVRYANAGGNGADRPMDILVGGESQGSLAFASTGADPDGWQNWTDVEIEVELEAGSNTIRLENLTAAGPNIDRLSVTREGVEPPEVVEPGERFSVKINFQPEGVAVPDGYIADNGKAFGTQSVTIDGQTYQYGWVTEASIYDDEPGTTPLDISSLTSVAVNDRTDDIAGLDPRQGTYAHFDQPGSDYVRAGWEIELEDGYYEVTISIGDTSGPYDSRNVLNAEGELFNDPFTPFRPDDFPADGNPGDDTEGVRSDLVTRVVQVSDGRLTLDSLGLDNENTEIQYIEIQSLPDLTPDDAREAPQDYAFFTDARAIAGVGENEVEVDLDPEDSGIPTGVDPTSDIFVGISVVDGRGGALLESLNDGSVKLFETVTGEEVSFNVNTTGGFDSLTISPSQTLKPFTSYTLVIDGFRDRGPNDDADAPTREFQKYTNTFVTGEEPEVVARDVAFNDVVELNGAADNAFGFTSLEITSDGSTMYVATIGGQILRFDIDPSDGSLINRQELSLPNGYFDQPGESQQRGIIGLTVDPTDPNVLWITDNYPIPLNGRDNGVPEFSGRITKITLDGGSDFSGTAEPYITGLPRSNGDHVTNSLEFRANPDYDAATNPDVPTHLLYLIQGSNSAMGEPDSAWGNRPERLLNAAVMEIDPTRDAPPGGFDVTTEPVPDNGQNTRFDDPDGHPKDDPIPMGNGEFLVFDERGVATVQDADGNVLQSYYDPYAEDAVLTIFATGARNAYDLVWHSNGFLYVPTNGSAAGGNVPDDPSTPEDERFLNVEKQDDYLFKMVEGGYYGHPNPLRDEYIMNGGNPTGGSDPNQVDRYPAGTNPEGNYDISGVYSLGENRSPNGAVEYTSNVFGGNLQGNVLFTEYSGGDDVRSITLDANGNVIGDDVLRDPDGNVITYVDPLDIIENPVTGQLYLLTLNRGNGQSQIIRLDPAPGGVVDPVDPGDDLVSLLVIQAEDNTPNDGTSVTIADGAEIQIRDINNPETTEGLPNGLRPGAFGLDGNTDGSDGVPGGYADYGATNADFMTFGFNLSADDAGDSVLRIRYANGGDTNRPLEVFVNNVSVGVFDFSPPPGLTGDAAWAEWLTEDVAASLVVGENTVRLQATNNTGPNIDQLEVLQSPPDTTTGFTDYEAEDASLDGPVVVPESADDRNASGEGFVDFNGTSDQTITWTVDVNETGNYEIGFRYALAASKADRPMEVIINGVNLGLVNFPGQSNEAENDWFFQELLVNLQAGSNTISVTAPEANGPNVDLLRVPDAPTDTFMPVYADVSDGARIELESGDSARTINDLTADFYFTVGEDGAYKLDLAANAGASDGGELTLTLNGRPIDEFAYPGSGEAGEASTYVELEAGIEYNLRVVSSADGADELDYLDVSPLTGDEGADLVIQSGDAAYYSDRLHFSYLENNSASADDRDFKESATVTISNTGTSELAILDADIDGPFVLEDPSAFEGLTLAAGQSVEVTVLFDRDSYIAPTNDAGDGVFEGRIRLVTNDADSPIAEIRMAGFWQARDEGGWEPNVNEVWEVFGFGNRIDGLTTVGGGENSVLNDFDLYRPVNDDEVLSRYWTLADGAGEAKITQLAAYHGPSGATLGIHNPGNKGQDIIFSDHAGDNNQSLLPVKSDGQFATASFSLDDIPGGWAGQGVFGIEVANLSTDPSLNPEGGGTPPDDADGIERGYTVRMFRALDAEGNVIPNTYLGIMDYTGINYDYNDNMFLIEGVTPVAGGELTVINNDGVPSNDRLVMSRIENPANAAQEVHDEATITIRNDGFEILDINSIEVSDTTLFELTEAFAAVSLEPGESIDVTVRFIANDPNDASLYEASLVINSSDADEGEKVIQLAGLAQNQSESGQEPLVQEIINAFGYTTNVAEGQMNQGGLVEANGDEILSPYFQRADGSSPIKITQLAAYHTQGDVARLFVHDVDSRNLDEILAHDEADGQTLLPRTLNDGDLLTTTTLDRDAPFGFFAEISGRQGYISWSDPDANLYEDTIDAIGNPGTNLNWDENDGHLIRVYIAKDAAGNVIPDTYIVIQDYAGVNYDYNDNIFLVENVQTYDPSGAEDADGNGRVDLYDDDDNDGVPNFIDDPDPVGQTAFNASETAWAVGSDGLTLEAKLYDNGGQGVAYNDTTAAHQGAAFRSNEAVDISNGTEALGYIADGEWVEYTLNVETAGTYTLNFSTSAVADGKTITAAFEQGGGFYTPAQVQNLPNTGSFTSFQTVGPLTFELEEGEQVLRLTFNGGQLDLASFTLDFEAPVDDGQSAFNDTETAWEVGAEGLNLEARFYDNGGQGVAYNDSDDAHQGDAFRSDEAVDISTPSQSIGFVEDGEWVEYTINVAEDGVYDLGFLTSQNSSFPGPRSITASFAKGDTPYVTASPVGVSPTGSWTNFTETDTTQVSLEAGEQVLRLTFNGGQLDLLSFNLAPVDSTPPNQAPVVEAGIDDFTLTEGEPINFSLPDDAFVDNDGDSLTFTASGLPTGISMSPEGVFSGTATSAGSFNIIVTASDGQDSVQTEFTLAVEEATVVDGQQAFTDDGDPWQVGSDFTLEAVNYDEGGQGVAYNDADADQIGTAVRPGDGVDIVGDGDAIGWVDDGEWVEYTLNIAQDGTYDLSFLSALGDGSGPQRSITATFTKGDGSPYASVDPVVISPTGGWGNFQPTDAIQVALEAGEQVLRLTFNGGSQDLASFSLARDGQQAFNAGGTPWLVDADEGLALDAAQYDEGGQDIAYNDADADQIGSDFRPDEGVDIIGQGEAIGWVDEGEWVEYTINVEQAGSHTLSFVTSSPNNGRTISASVEQDGVFYDQSGPASVPNSGAWGTYVDGPTVTLDLEAGIQVLRLTFNGGSQDLASFQLSRDPDVSAASMSNMDMIDMSNDMNDGSFIEEEFVAMSDDVNISGVQENDQGVLM</sequence>
<gene>
    <name evidence="5" type="ORF">QEN58_01985</name>
</gene>
<feature type="domain" description="CBM6" evidence="4">
    <location>
        <begin position="4157"/>
        <end position="4298"/>
    </location>
</feature>
<dbReference type="Pfam" id="PF05345">
    <property type="entry name" value="He_PIG"/>
    <property type="match status" value="2"/>
</dbReference>
<dbReference type="InterPro" id="IPR011041">
    <property type="entry name" value="Quinoprot_gluc/sorb_DH_b-prop"/>
</dbReference>
<feature type="domain" description="Cadherin" evidence="3">
    <location>
        <begin position="1423"/>
        <end position="1544"/>
    </location>
</feature>
<dbReference type="PROSITE" id="PS50268">
    <property type="entry name" value="CADHERIN_2"/>
    <property type="match status" value="2"/>
</dbReference>
<feature type="region of interest" description="Disordered" evidence="2">
    <location>
        <begin position="374"/>
        <end position="396"/>
    </location>
</feature>
<dbReference type="InterPro" id="IPR002126">
    <property type="entry name" value="Cadherin-like_dom"/>
</dbReference>
<feature type="domain" description="CBM6" evidence="4">
    <location>
        <begin position="1831"/>
        <end position="1961"/>
    </location>
</feature>
<dbReference type="EMBL" id="CP122961">
    <property type="protein sequence ID" value="WGI25845.1"/>
    <property type="molecule type" value="Genomic_DNA"/>
</dbReference>
<dbReference type="SUPFAM" id="SSF49785">
    <property type="entry name" value="Galactose-binding domain-like"/>
    <property type="match status" value="13"/>
</dbReference>
<dbReference type="SUPFAM" id="SSF50998">
    <property type="entry name" value="Quinoprotein alcohol dehydrogenase-like"/>
    <property type="match status" value="1"/>
</dbReference>